<reference evidence="8" key="1">
    <citation type="submission" date="2019-06" db="EMBL/GenBank/DDBJ databases">
        <authorList>
            <person name="Gan P."/>
            <person name="Shirasu K."/>
        </authorList>
    </citation>
    <scope>NUCLEOTIDE SEQUENCE [LARGE SCALE GENOMIC DNA]</scope>
    <source>
        <strain evidence="8">CAD2</strain>
    </source>
</reference>
<dbReference type="InterPro" id="IPR013087">
    <property type="entry name" value="Znf_C2H2_type"/>
</dbReference>
<dbReference type="SMART" id="SM00355">
    <property type="entry name" value="ZnF_C2H2"/>
    <property type="match status" value="4"/>
</dbReference>
<name>A0A9P5ETH0_COLSI</name>
<evidence type="ECO:0000256" key="1">
    <source>
        <dbReference type="ARBA" id="ARBA00022723"/>
    </source>
</evidence>
<dbReference type="GO" id="GO:0005667">
    <property type="term" value="C:transcription regulator complex"/>
    <property type="evidence" value="ECO:0007669"/>
    <property type="project" value="TreeGrafter"/>
</dbReference>
<dbReference type="GO" id="GO:0000981">
    <property type="term" value="F:DNA-binding transcription factor activity, RNA polymerase II-specific"/>
    <property type="evidence" value="ECO:0007669"/>
    <property type="project" value="UniProtKB-ARBA"/>
</dbReference>
<dbReference type="GO" id="GO:0008270">
    <property type="term" value="F:zinc ion binding"/>
    <property type="evidence" value="ECO:0007669"/>
    <property type="project" value="UniProtKB-KW"/>
</dbReference>
<dbReference type="PROSITE" id="PS50157">
    <property type="entry name" value="ZINC_FINGER_C2H2_2"/>
    <property type="match status" value="4"/>
</dbReference>
<dbReference type="PANTHER" id="PTHR14003:SF22">
    <property type="entry name" value="FINGER DOMAIN PROTEIN, PUTATIVE (AFU_ORTHOLOGUE AFUA_4G11480)-RELATED"/>
    <property type="match status" value="1"/>
</dbReference>
<dbReference type="GO" id="GO:0000785">
    <property type="term" value="C:chromatin"/>
    <property type="evidence" value="ECO:0007669"/>
    <property type="project" value="TreeGrafter"/>
</dbReference>
<proteinExistence type="predicted"/>
<dbReference type="PANTHER" id="PTHR14003">
    <property type="entry name" value="TRANSCRIPTIONAL REPRESSOR PROTEIN YY"/>
    <property type="match status" value="1"/>
</dbReference>
<comment type="caution">
    <text evidence="8">The sequence shown here is derived from an EMBL/GenBank/DDBJ whole genome shotgun (WGS) entry which is preliminary data.</text>
</comment>
<feature type="domain" description="C2H2-type" evidence="7">
    <location>
        <begin position="46"/>
        <end position="75"/>
    </location>
</feature>
<dbReference type="EMBL" id="QPMT01000018">
    <property type="protein sequence ID" value="KAF4859032.1"/>
    <property type="molecule type" value="Genomic_DNA"/>
</dbReference>
<dbReference type="OrthoDB" id="3437960at2759"/>
<dbReference type="SUPFAM" id="SSF57667">
    <property type="entry name" value="beta-beta-alpha zinc fingers"/>
    <property type="match status" value="3"/>
</dbReference>
<dbReference type="GO" id="GO:0000978">
    <property type="term" value="F:RNA polymerase II cis-regulatory region sequence-specific DNA binding"/>
    <property type="evidence" value="ECO:0007669"/>
    <property type="project" value="TreeGrafter"/>
</dbReference>
<dbReference type="AlphaFoldDB" id="A0A9P5ETH0"/>
<dbReference type="InterPro" id="IPR036236">
    <property type="entry name" value="Znf_C2H2_sf"/>
</dbReference>
<feature type="domain" description="C2H2-type" evidence="7">
    <location>
        <begin position="106"/>
        <end position="135"/>
    </location>
</feature>
<sequence>MEIMELVDNRPQSHRFNCDWKTCNKGFKRKSDLQRHYRIHTNDRPFPCPAPGCESSFIQRSALTVHLRIHTGEKPYECQYPGCDKRFADSSSFSRHRRLHVGKRPYTCAVVTCRKHFVRKVAMVQHHKLHHRTNDDSKEFTGQYWNSPPRHDEVAATSTAVMMPPGVDAVSRESLRAAGHTSSAELHSEDHAGVAERFEESPLATSSRQPYGRVHYDYSTADGQFFYDDSHSSQGSEQASSPIDDFASQQSRQPQSFQTSRLVGPAPHKIRACMRDIAGGNQRAFGR</sequence>
<dbReference type="Proteomes" id="UP000711996">
    <property type="component" value="Unassembled WGS sequence"/>
</dbReference>
<feature type="compositionally biased region" description="Low complexity" evidence="6">
    <location>
        <begin position="232"/>
        <end position="241"/>
    </location>
</feature>
<keyword evidence="1" id="KW-0479">Metal-binding</keyword>
<evidence type="ECO:0000259" key="7">
    <source>
        <dbReference type="PROSITE" id="PS50157"/>
    </source>
</evidence>
<dbReference type="FunFam" id="3.30.160.60:FF:000072">
    <property type="entry name" value="zinc finger protein 143 isoform X1"/>
    <property type="match status" value="1"/>
</dbReference>
<evidence type="ECO:0000256" key="6">
    <source>
        <dbReference type="SAM" id="MobiDB-lite"/>
    </source>
</evidence>
<feature type="compositionally biased region" description="Polar residues" evidence="6">
    <location>
        <begin position="247"/>
        <end position="261"/>
    </location>
</feature>
<dbReference type="Pfam" id="PF00096">
    <property type="entry name" value="zf-C2H2"/>
    <property type="match status" value="3"/>
</dbReference>
<protein>
    <submittedName>
        <fullName evidence="8">Zinc finger protein 143</fullName>
    </submittedName>
</protein>
<keyword evidence="9" id="KW-1185">Reference proteome</keyword>
<dbReference type="PROSITE" id="PS00028">
    <property type="entry name" value="ZINC_FINGER_C2H2_1"/>
    <property type="match status" value="4"/>
</dbReference>
<gene>
    <name evidence="8" type="ORF">CGCSCA2_v006530</name>
</gene>
<dbReference type="Gene3D" id="3.30.160.60">
    <property type="entry name" value="Classic Zinc Finger"/>
    <property type="match status" value="4"/>
</dbReference>
<evidence type="ECO:0000313" key="8">
    <source>
        <dbReference type="EMBL" id="KAF4859032.1"/>
    </source>
</evidence>
<feature type="domain" description="C2H2-type" evidence="7">
    <location>
        <begin position="76"/>
        <end position="105"/>
    </location>
</feature>
<evidence type="ECO:0000256" key="4">
    <source>
        <dbReference type="ARBA" id="ARBA00022833"/>
    </source>
</evidence>
<keyword evidence="2" id="KW-0677">Repeat</keyword>
<dbReference type="FunFam" id="3.30.160.60:FF:000125">
    <property type="entry name" value="Putative zinc finger protein 143"/>
    <property type="match status" value="2"/>
</dbReference>
<feature type="domain" description="C2H2-type" evidence="7">
    <location>
        <begin position="16"/>
        <end position="45"/>
    </location>
</feature>
<evidence type="ECO:0000313" key="9">
    <source>
        <dbReference type="Proteomes" id="UP000711996"/>
    </source>
</evidence>
<organism evidence="8 9">
    <name type="scientific">Colletotrichum siamense</name>
    <name type="common">Anthracnose fungus</name>
    <dbReference type="NCBI Taxonomy" id="690259"/>
    <lineage>
        <taxon>Eukaryota</taxon>
        <taxon>Fungi</taxon>
        <taxon>Dikarya</taxon>
        <taxon>Ascomycota</taxon>
        <taxon>Pezizomycotina</taxon>
        <taxon>Sordariomycetes</taxon>
        <taxon>Hypocreomycetidae</taxon>
        <taxon>Glomerellales</taxon>
        <taxon>Glomerellaceae</taxon>
        <taxon>Colletotrichum</taxon>
        <taxon>Colletotrichum gloeosporioides species complex</taxon>
    </lineage>
</organism>
<evidence type="ECO:0000256" key="5">
    <source>
        <dbReference type="PROSITE-ProRule" id="PRU00042"/>
    </source>
</evidence>
<evidence type="ECO:0000256" key="3">
    <source>
        <dbReference type="ARBA" id="ARBA00022771"/>
    </source>
</evidence>
<keyword evidence="3 5" id="KW-0863">Zinc-finger</keyword>
<feature type="region of interest" description="Disordered" evidence="6">
    <location>
        <begin position="225"/>
        <end position="266"/>
    </location>
</feature>
<keyword evidence="4" id="KW-0862">Zinc</keyword>
<evidence type="ECO:0000256" key="2">
    <source>
        <dbReference type="ARBA" id="ARBA00022737"/>
    </source>
</evidence>
<accession>A0A9P5ETH0</accession>